<dbReference type="EMBL" id="MHSS01000013">
    <property type="protein sequence ID" value="OHA47855.1"/>
    <property type="molecule type" value="Genomic_DNA"/>
</dbReference>
<reference evidence="1 2" key="1">
    <citation type="journal article" date="2016" name="Nat. Commun.">
        <title>Thousands of microbial genomes shed light on interconnected biogeochemical processes in an aquifer system.</title>
        <authorList>
            <person name="Anantharaman K."/>
            <person name="Brown C.T."/>
            <person name="Hug L.A."/>
            <person name="Sharon I."/>
            <person name="Castelle C.J."/>
            <person name="Probst A.J."/>
            <person name="Thomas B.C."/>
            <person name="Singh A."/>
            <person name="Wilkins M.J."/>
            <person name="Karaoz U."/>
            <person name="Brodie E.L."/>
            <person name="Williams K.H."/>
            <person name="Hubbard S.S."/>
            <person name="Banfield J.F."/>
        </authorList>
    </citation>
    <scope>NUCLEOTIDE SEQUENCE [LARGE SCALE GENOMIC DNA]</scope>
</reference>
<dbReference type="AlphaFoldDB" id="A0A1G2PHM8"/>
<accession>A0A1G2PHM8</accession>
<dbReference type="Gene3D" id="3.40.50.10600">
    <property type="entry name" value="SpoIIaa-like domains"/>
    <property type="match status" value="1"/>
</dbReference>
<dbReference type="Pfam" id="PF11964">
    <property type="entry name" value="SpoIIAA-like"/>
    <property type="match status" value="1"/>
</dbReference>
<comment type="caution">
    <text evidence="1">The sequence shown here is derived from an EMBL/GenBank/DDBJ whole genome shotgun (WGS) entry which is preliminary data.</text>
</comment>
<dbReference type="InterPro" id="IPR038396">
    <property type="entry name" value="SpoIIAA-like_sf"/>
</dbReference>
<dbReference type="InterPro" id="IPR021866">
    <property type="entry name" value="SpoIIAA-like"/>
</dbReference>
<dbReference type="InterPro" id="IPR036513">
    <property type="entry name" value="STAS_dom_sf"/>
</dbReference>
<sequence length="135" mass="15478">MPKSDQELKQYYQAFLDNNGLIHVVFAVPAKDSQDNMRKAELIEHDILALYKTHPGKRFRMLVDLVPLGENHFIPEGAREVYFRIASNPQLEKMAVVGLNPHLKGTIQFLAQVSSGEGRIQWFEDEVKALEWLMA</sequence>
<evidence type="ECO:0000313" key="1">
    <source>
        <dbReference type="EMBL" id="OHA47855.1"/>
    </source>
</evidence>
<gene>
    <name evidence="1" type="ORF">A2806_02325</name>
</gene>
<dbReference type="Proteomes" id="UP000177629">
    <property type="component" value="Unassembled WGS sequence"/>
</dbReference>
<protein>
    <recommendedName>
        <fullName evidence="3">STAS/SEC14 domain-containing protein</fullName>
    </recommendedName>
</protein>
<name>A0A1G2PHM8_9BACT</name>
<proteinExistence type="predicted"/>
<dbReference type="SUPFAM" id="SSF52091">
    <property type="entry name" value="SpoIIaa-like"/>
    <property type="match status" value="1"/>
</dbReference>
<evidence type="ECO:0000313" key="2">
    <source>
        <dbReference type="Proteomes" id="UP000177629"/>
    </source>
</evidence>
<organism evidence="1 2">
    <name type="scientific">Candidatus Terrybacteria bacterium RIFCSPHIGHO2_01_FULL_48_17</name>
    <dbReference type="NCBI Taxonomy" id="1802362"/>
    <lineage>
        <taxon>Bacteria</taxon>
        <taxon>Candidatus Terryibacteriota</taxon>
    </lineage>
</organism>
<evidence type="ECO:0008006" key="3">
    <source>
        <dbReference type="Google" id="ProtNLM"/>
    </source>
</evidence>